<accession>A0A154PU52</accession>
<dbReference type="Pfam" id="PF02225">
    <property type="entry name" value="PA"/>
    <property type="match status" value="1"/>
</dbReference>
<keyword evidence="6" id="KW-1185">Reference proteome</keyword>
<keyword evidence="2" id="KW-0325">Glycoprotein</keyword>
<dbReference type="InterPro" id="IPR003137">
    <property type="entry name" value="PA_domain"/>
</dbReference>
<sequence>MQIQNMRFFGSLYILVLLDIKISSGISEGHLFKFKTSESFLSTSFGTDVFFEIIHPPELEYTYKLRPAKDFGASFNASFMEERIPLVPTEPPQGCQIAKNAKELKGRVALIERGNCSFFLKSMMAEEAGAKAVIISDFYSPSTEESTTNQLWADYYYVEMIRDHSIPSSKTVNCLDQYPSQPNL</sequence>
<feature type="signal peptide" evidence="3">
    <location>
        <begin position="1"/>
        <end position="25"/>
    </location>
</feature>
<dbReference type="OrthoDB" id="206201at2759"/>
<dbReference type="PANTHER" id="PTHR22702">
    <property type="entry name" value="PROTEASE-ASSOCIATED DOMAIN-CONTAINING PROTEIN"/>
    <property type="match status" value="1"/>
</dbReference>
<dbReference type="Gene3D" id="3.50.30.30">
    <property type="match status" value="1"/>
</dbReference>
<gene>
    <name evidence="5" type="ORF">WN55_07822</name>
</gene>
<evidence type="ECO:0000313" key="6">
    <source>
        <dbReference type="Proteomes" id="UP000076502"/>
    </source>
</evidence>
<keyword evidence="1 3" id="KW-0732">Signal</keyword>
<organism evidence="5 6">
    <name type="scientific">Dufourea novaeangliae</name>
    <name type="common">Sweat bee</name>
    <dbReference type="NCBI Taxonomy" id="178035"/>
    <lineage>
        <taxon>Eukaryota</taxon>
        <taxon>Metazoa</taxon>
        <taxon>Ecdysozoa</taxon>
        <taxon>Arthropoda</taxon>
        <taxon>Hexapoda</taxon>
        <taxon>Insecta</taxon>
        <taxon>Pterygota</taxon>
        <taxon>Neoptera</taxon>
        <taxon>Endopterygota</taxon>
        <taxon>Hymenoptera</taxon>
        <taxon>Apocrita</taxon>
        <taxon>Aculeata</taxon>
        <taxon>Apoidea</taxon>
        <taxon>Anthophila</taxon>
        <taxon>Halictidae</taxon>
        <taxon>Rophitinae</taxon>
        <taxon>Dufourea</taxon>
    </lineage>
</organism>
<name>A0A154PU52_DUFNO</name>
<dbReference type="Proteomes" id="UP000076502">
    <property type="component" value="Unassembled WGS sequence"/>
</dbReference>
<evidence type="ECO:0000313" key="5">
    <source>
        <dbReference type="EMBL" id="KZC14974.1"/>
    </source>
</evidence>
<protein>
    <submittedName>
        <fullName evidence="5">PRADC1-like protein</fullName>
    </submittedName>
</protein>
<proteinExistence type="predicted"/>
<reference evidence="5 6" key="1">
    <citation type="submission" date="2015-07" db="EMBL/GenBank/DDBJ databases">
        <title>The genome of Dufourea novaeangliae.</title>
        <authorList>
            <person name="Pan H."/>
            <person name="Kapheim K."/>
        </authorList>
    </citation>
    <scope>NUCLEOTIDE SEQUENCE [LARGE SCALE GENOMIC DNA]</scope>
    <source>
        <strain evidence="5">0120121106</strain>
        <tissue evidence="5">Whole body</tissue>
    </source>
</reference>
<dbReference type="InterPro" id="IPR046450">
    <property type="entry name" value="PA_dom_sf"/>
</dbReference>
<feature type="chain" id="PRO_5007599735" evidence="3">
    <location>
        <begin position="26"/>
        <end position="184"/>
    </location>
</feature>
<dbReference type="EMBL" id="KQ435180">
    <property type="protein sequence ID" value="KZC14974.1"/>
    <property type="molecule type" value="Genomic_DNA"/>
</dbReference>
<evidence type="ECO:0000256" key="3">
    <source>
        <dbReference type="SAM" id="SignalP"/>
    </source>
</evidence>
<feature type="domain" description="PA" evidence="4">
    <location>
        <begin position="85"/>
        <end position="139"/>
    </location>
</feature>
<evidence type="ECO:0000256" key="1">
    <source>
        <dbReference type="ARBA" id="ARBA00022729"/>
    </source>
</evidence>
<dbReference type="SUPFAM" id="SSF52025">
    <property type="entry name" value="PA domain"/>
    <property type="match status" value="1"/>
</dbReference>
<dbReference type="PANTHER" id="PTHR22702:SF1">
    <property type="entry name" value="PROTEASE-ASSOCIATED DOMAIN-CONTAINING PROTEIN 1"/>
    <property type="match status" value="1"/>
</dbReference>
<dbReference type="AlphaFoldDB" id="A0A154PU52"/>
<evidence type="ECO:0000256" key="2">
    <source>
        <dbReference type="ARBA" id="ARBA00023180"/>
    </source>
</evidence>
<evidence type="ECO:0000259" key="4">
    <source>
        <dbReference type="Pfam" id="PF02225"/>
    </source>
</evidence>